<evidence type="ECO:0008006" key="3">
    <source>
        <dbReference type="Google" id="ProtNLM"/>
    </source>
</evidence>
<sequence>MSGCYKGLRGRIKVASSHLVCSYCCIHRQSLADSMKEVLNQSVKVLNFIKANTTNTRLFKSLFEDMGCLNTALLLHTEVCCLVFSGTRAIFDYAAPNTWYIDVTKLIDILFRKGKS</sequence>
<dbReference type="EMBL" id="BGPR01036649">
    <property type="protein sequence ID" value="GBO11958.1"/>
    <property type="molecule type" value="Genomic_DNA"/>
</dbReference>
<dbReference type="PANTHER" id="PTHR45913:SF19">
    <property type="entry name" value="LOW QUALITY PROTEIN: ZINC FINGER BED DOMAIN-CONTAINING PROTEIN 5-LIKE"/>
    <property type="match status" value="1"/>
</dbReference>
<dbReference type="Proteomes" id="UP000499080">
    <property type="component" value="Unassembled WGS sequence"/>
</dbReference>
<name>A0A4Y2UGG3_ARAVE</name>
<organism evidence="1 2">
    <name type="scientific">Araneus ventricosus</name>
    <name type="common">Orbweaver spider</name>
    <name type="synonym">Epeira ventricosa</name>
    <dbReference type="NCBI Taxonomy" id="182803"/>
    <lineage>
        <taxon>Eukaryota</taxon>
        <taxon>Metazoa</taxon>
        <taxon>Ecdysozoa</taxon>
        <taxon>Arthropoda</taxon>
        <taxon>Chelicerata</taxon>
        <taxon>Arachnida</taxon>
        <taxon>Araneae</taxon>
        <taxon>Araneomorphae</taxon>
        <taxon>Entelegynae</taxon>
        <taxon>Araneoidea</taxon>
        <taxon>Araneidae</taxon>
        <taxon>Araneus</taxon>
    </lineage>
</organism>
<gene>
    <name evidence="1" type="ORF">AVEN_84675_1</name>
</gene>
<dbReference type="AlphaFoldDB" id="A0A4Y2UGG3"/>
<comment type="caution">
    <text evidence="1">The sequence shown here is derived from an EMBL/GenBank/DDBJ whole genome shotgun (WGS) entry which is preliminary data.</text>
</comment>
<dbReference type="OrthoDB" id="6627600at2759"/>
<keyword evidence="2" id="KW-1185">Reference proteome</keyword>
<accession>A0A4Y2UGG3</accession>
<evidence type="ECO:0000313" key="1">
    <source>
        <dbReference type="EMBL" id="GBO11958.1"/>
    </source>
</evidence>
<proteinExistence type="predicted"/>
<evidence type="ECO:0000313" key="2">
    <source>
        <dbReference type="Proteomes" id="UP000499080"/>
    </source>
</evidence>
<dbReference type="PANTHER" id="PTHR45913">
    <property type="entry name" value="EPM2A-INTERACTING PROTEIN 1"/>
    <property type="match status" value="1"/>
</dbReference>
<reference evidence="1 2" key="1">
    <citation type="journal article" date="2019" name="Sci. Rep.">
        <title>Orb-weaving spider Araneus ventricosus genome elucidates the spidroin gene catalogue.</title>
        <authorList>
            <person name="Kono N."/>
            <person name="Nakamura H."/>
            <person name="Ohtoshi R."/>
            <person name="Moran D.A.P."/>
            <person name="Shinohara A."/>
            <person name="Yoshida Y."/>
            <person name="Fujiwara M."/>
            <person name="Mori M."/>
            <person name="Tomita M."/>
            <person name="Arakawa K."/>
        </authorList>
    </citation>
    <scope>NUCLEOTIDE SEQUENCE [LARGE SCALE GENOMIC DNA]</scope>
</reference>
<protein>
    <recommendedName>
        <fullName evidence="3">Zinc finger BED domain-containing protein 5</fullName>
    </recommendedName>
</protein>